<dbReference type="RefSeq" id="WP_132939984.1">
    <property type="nucleotide sequence ID" value="NZ_CP119676.1"/>
</dbReference>
<dbReference type="InterPro" id="IPR011008">
    <property type="entry name" value="Dimeric_a/b-barrel"/>
</dbReference>
<dbReference type="PROSITE" id="PS50956">
    <property type="entry name" value="HTH_ASNC_2"/>
    <property type="match status" value="1"/>
</dbReference>
<dbReference type="CDD" id="cd00090">
    <property type="entry name" value="HTH_ARSR"/>
    <property type="match status" value="1"/>
</dbReference>
<evidence type="ECO:0000256" key="3">
    <source>
        <dbReference type="ARBA" id="ARBA00023159"/>
    </source>
</evidence>
<dbReference type="PANTHER" id="PTHR30154">
    <property type="entry name" value="LEUCINE-RESPONSIVE REGULATORY PROTEIN"/>
    <property type="match status" value="1"/>
</dbReference>
<keyword evidence="2" id="KW-0238">DNA-binding</keyword>
<dbReference type="Proteomes" id="UP000295304">
    <property type="component" value="Unassembled WGS sequence"/>
</dbReference>
<dbReference type="OrthoDB" id="9813313at2"/>
<dbReference type="GO" id="GO:0043565">
    <property type="term" value="F:sequence-specific DNA binding"/>
    <property type="evidence" value="ECO:0007669"/>
    <property type="project" value="InterPro"/>
</dbReference>
<evidence type="ECO:0000256" key="1">
    <source>
        <dbReference type="ARBA" id="ARBA00023015"/>
    </source>
</evidence>
<sequence length="165" mass="17914">MKAVGGSLDPIDRRILREIQSDGRLSVVALARRVGLSKTPCMERLRRLEAGGFVQGYGAHLDPDRLGAGHLAFVQVTLGTTTSAALEAFNRGVEQIAEVQGCYMIAANFDYLLKVRTRDIQSYRRVLGERIAALPHVTQTSTFVVMETVKDTLSVPVGADDGKGL</sequence>
<evidence type="ECO:0000313" key="6">
    <source>
        <dbReference type="EMBL" id="TCS60685.1"/>
    </source>
</evidence>
<keyword evidence="3" id="KW-0010">Activator</keyword>
<organism evidence="6 7">
    <name type="scientific">Varunaivibrio sulfuroxidans</name>
    <dbReference type="NCBI Taxonomy" id="1773489"/>
    <lineage>
        <taxon>Bacteria</taxon>
        <taxon>Pseudomonadati</taxon>
        <taxon>Pseudomonadota</taxon>
        <taxon>Alphaproteobacteria</taxon>
        <taxon>Rhodospirillales</taxon>
        <taxon>Magnetovibrionaceae</taxon>
        <taxon>Varunaivibrio</taxon>
    </lineage>
</organism>
<dbReference type="InterPro" id="IPR019885">
    <property type="entry name" value="Tscrpt_reg_HTH_AsnC-type_CS"/>
</dbReference>
<dbReference type="GO" id="GO:0005829">
    <property type="term" value="C:cytosol"/>
    <property type="evidence" value="ECO:0007669"/>
    <property type="project" value="TreeGrafter"/>
</dbReference>
<evidence type="ECO:0000256" key="4">
    <source>
        <dbReference type="ARBA" id="ARBA00023163"/>
    </source>
</evidence>
<gene>
    <name evidence="6" type="ORF">EDD55_110162</name>
</gene>
<dbReference type="PANTHER" id="PTHR30154:SF0">
    <property type="entry name" value="LEUCINE-RESPONSIVE REGULATORY PROTEIN"/>
    <property type="match status" value="1"/>
</dbReference>
<dbReference type="Pfam" id="PF13412">
    <property type="entry name" value="HTH_24"/>
    <property type="match status" value="1"/>
</dbReference>
<evidence type="ECO:0000259" key="5">
    <source>
        <dbReference type="PROSITE" id="PS50956"/>
    </source>
</evidence>
<dbReference type="InterPro" id="IPR019887">
    <property type="entry name" value="Tscrpt_reg_AsnC/Lrp_C"/>
</dbReference>
<keyword evidence="7" id="KW-1185">Reference proteome</keyword>
<dbReference type="SUPFAM" id="SSF46785">
    <property type="entry name" value="Winged helix' DNA-binding domain"/>
    <property type="match status" value="1"/>
</dbReference>
<dbReference type="GO" id="GO:0043200">
    <property type="term" value="P:response to amino acid"/>
    <property type="evidence" value="ECO:0007669"/>
    <property type="project" value="TreeGrafter"/>
</dbReference>
<comment type="caution">
    <text evidence="6">The sequence shown here is derived from an EMBL/GenBank/DDBJ whole genome shotgun (WGS) entry which is preliminary data.</text>
</comment>
<dbReference type="Gene3D" id="1.10.10.10">
    <property type="entry name" value="Winged helix-like DNA-binding domain superfamily/Winged helix DNA-binding domain"/>
    <property type="match status" value="1"/>
</dbReference>
<proteinExistence type="predicted"/>
<dbReference type="InterPro" id="IPR019888">
    <property type="entry name" value="Tscrpt_reg_AsnC-like"/>
</dbReference>
<reference evidence="6 7" key="1">
    <citation type="submission" date="2019-03" db="EMBL/GenBank/DDBJ databases">
        <title>Genomic Encyclopedia of Type Strains, Phase IV (KMG-IV): sequencing the most valuable type-strain genomes for metagenomic binning, comparative biology and taxonomic classification.</title>
        <authorList>
            <person name="Goeker M."/>
        </authorList>
    </citation>
    <scope>NUCLEOTIDE SEQUENCE [LARGE SCALE GENOMIC DNA]</scope>
    <source>
        <strain evidence="6 7">DSM 101688</strain>
    </source>
</reference>
<dbReference type="Pfam" id="PF01037">
    <property type="entry name" value="AsnC_trans_reg"/>
    <property type="match status" value="1"/>
</dbReference>
<dbReference type="InterPro" id="IPR011991">
    <property type="entry name" value="ArsR-like_HTH"/>
</dbReference>
<dbReference type="PROSITE" id="PS00519">
    <property type="entry name" value="HTH_ASNC_1"/>
    <property type="match status" value="1"/>
</dbReference>
<dbReference type="SMART" id="SM00344">
    <property type="entry name" value="HTH_ASNC"/>
    <property type="match status" value="1"/>
</dbReference>
<evidence type="ECO:0000256" key="2">
    <source>
        <dbReference type="ARBA" id="ARBA00023125"/>
    </source>
</evidence>
<protein>
    <submittedName>
        <fullName evidence="6">AsnC family transcriptional regulator</fullName>
    </submittedName>
</protein>
<dbReference type="InterPro" id="IPR036390">
    <property type="entry name" value="WH_DNA-bd_sf"/>
</dbReference>
<feature type="domain" description="HTH asnC-type" evidence="5">
    <location>
        <begin position="8"/>
        <end position="69"/>
    </location>
</feature>
<accession>A0A4R3J5S8</accession>
<dbReference type="SUPFAM" id="SSF54909">
    <property type="entry name" value="Dimeric alpha+beta barrel"/>
    <property type="match status" value="1"/>
</dbReference>
<dbReference type="EMBL" id="SLZW01000010">
    <property type="protein sequence ID" value="TCS60685.1"/>
    <property type="molecule type" value="Genomic_DNA"/>
</dbReference>
<evidence type="ECO:0000313" key="7">
    <source>
        <dbReference type="Proteomes" id="UP000295304"/>
    </source>
</evidence>
<dbReference type="AlphaFoldDB" id="A0A4R3J5S8"/>
<dbReference type="PRINTS" id="PR00033">
    <property type="entry name" value="HTHASNC"/>
</dbReference>
<dbReference type="Gene3D" id="3.30.70.920">
    <property type="match status" value="1"/>
</dbReference>
<dbReference type="GO" id="GO:0006355">
    <property type="term" value="P:regulation of DNA-templated transcription"/>
    <property type="evidence" value="ECO:0007669"/>
    <property type="project" value="UniProtKB-ARBA"/>
</dbReference>
<dbReference type="InterPro" id="IPR000485">
    <property type="entry name" value="AsnC-type_HTH_dom"/>
</dbReference>
<name>A0A4R3J5S8_9PROT</name>
<keyword evidence="4" id="KW-0804">Transcription</keyword>
<dbReference type="InterPro" id="IPR036388">
    <property type="entry name" value="WH-like_DNA-bd_sf"/>
</dbReference>
<keyword evidence="1" id="KW-0805">Transcription regulation</keyword>